<organism evidence="15 16">
    <name type="scientific">Candidatus Nomurabacteria bacterium GW2011_GWB1_43_7</name>
    <dbReference type="NCBI Taxonomy" id="1618747"/>
    <lineage>
        <taxon>Bacteria</taxon>
        <taxon>Candidatus Nomuraibacteriota</taxon>
    </lineage>
</organism>
<dbReference type="PANTHER" id="PTHR10890">
    <property type="entry name" value="CYSTEINYL-TRNA SYNTHETASE"/>
    <property type="match status" value="1"/>
</dbReference>
<dbReference type="Pfam" id="PF09190">
    <property type="entry name" value="DALR_2"/>
    <property type="match status" value="1"/>
</dbReference>
<dbReference type="InterPro" id="IPR014729">
    <property type="entry name" value="Rossmann-like_a/b/a_fold"/>
</dbReference>
<keyword evidence="6 13" id="KW-0479">Metal-binding</keyword>
<keyword evidence="8 13" id="KW-0862">Zinc</keyword>
<comment type="similarity">
    <text evidence="2 13">Belongs to the class-I aminoacyl-tRNA synthetase family.</text>
</comment>
<dbReference type="SMART" id="SM00840">
    <property type="entry name" value="DALR_2"/>
    <property type="match status" value="1"/>
</dbReference>
<dbReference type="Gene3D" id="1.20.120.1910">
    <property type="entry name" value="Cysteine-tRNA ligase, C-terminal anti-codon recognition domain"/>
    <property type="match status" value="1"/>
</dbReference>
<evidence type="ECO:0000256" key="10">
    <source>
        <dbReference type="ARBA" id="ARBA00022917"/>
    </source>
</evidence>
<dbReference type="GO" id="GO:0005524">
    <property type="term" value="F:ATP binding"/>
    <property type="evidence" value="ECO:0007669"/>
    <property type="project" value="UniProtKB-UniRule"/>
</dbReference>
<dbReference type="NCBIfam" id="TIGR00435">
    <property type="entry name" value="cysS"/>
    <property type="match status" value="1"/>
</dbReference>
<dbReference type="EMBL" id="LCGS01000028">
    <property type="protein sequence ID" value="KKT18546.1"/>
    <property type="molecule type" value="Genomic_DNA"/>
</dbReference>
<dbReference type="HAMAP" id="MF_00041">
    <property type="entry name" value="Cys_tRNA_synth"/>
    <property type="match status" value="1"/>
</dbReference>
<name>A0A0G1F8B6_9BACT</name>
<evidence type="ECO:0000256" key="13">
    <source>
        <dbReference type="HAMAP-Rule" id="MF_00041"/>
    </source>
</evidence>
<dbReference type="FunFam" id="3.40.50.620:FF:000068">
    <property type="entry name" value="Cysteine--tRNA ligase"/>
    <property type="match status" value="1"/>
</dbReference>
<keyword evidence="4 13" id="KW-0963">Cytoplasm</keyword>
<proteinExistence type="inferred from homology"/>
<dbReference type="SUPFAM" id="SSF47323">
    <property type="entry name" value="Anticodon-binding domain of a subclass of class I aminoacyl-tRNA synthetases"/>
    <property type="match status" value="1"/>
</dbReference>
<feature type="binding site" evidence="13">
    <location>
        <position position="27"/>
    </location>
    <ligand>
        <name>Zn(2+)</name>
        <dbReference type="ChEBI" id="CHEBI:29105"/>
    </ligand>
</feature>
<evidence type="ECO:0000256" key="11">
    <source>
        <dbReference type="ARBA" id="ARBA00023146"/>
    </source>
</evidence>
<keyword evidence="9 13" id="KW-0067">ATP-binding</keyword>
<dbReference type="PRINTS" id="PR00983">
    <property type="entry name" value="TRNASYNTHCYS"/>
</dbReference>
<dbReference type="InterPro" id="IPR009080">
    <property type="entry name" value="tRNAsynth_Ia_anticodon-bd"/>
</dbReference>
<feature type="binding site" evidence="13">
    <location>
        <position position="204"/>
    </location>
    <ligand>
        <name>Zn(2+)</name>
        <dbReference type="ChEBI" id="CHEBI:29105"/>
    </ligand>
</feature>
<evidence type="ECO:0000313" key="16">
    <source>
        <dbReference type="Proteomes" id="UP000034751"/>
    </source>
</evidence>
<feature type="binding site" evidence="13">
    <location>
        <position position="229"/>
    </location>
    <ligand>
        <name>Zn(2+)</name>
        <dbReference type="ChEBI" id="CHEBI:29105"/>
    </ligand>
</feature>
<comment type="caution">
    <text evidence="15">The sequence shown here is derived from an EMBL/GenBank/DDBJ whole genome shotgun (WGS) entry which is preliminary data.</text>
</comment>
<accession>A0A0G1F8B6</accession>
<keyword evidence="7 13" id="KW-0547">Nucleotide-binding</keyword>
<evidence type="ECO:0000256" key="9">
    <source>
        <dbReference type="ARBA" id="ARBA00022840"/>
    </source>
</evidence>
<comment type="cofactor">
    <cofactor evidence="13">
        <name>Zn(2+)</name>
        <dbReference type="ChEBI" id="CHEBI:29105"/>
    </cofactor>
    <text evidence="13">Binds 1 zinc ion per subunit.</text>
</comment>
<dbReference type="EC" id="6.1.1.16" evidence="13"/>
<dbReference type="InterPro" id="IPR032678">
    <property type="entry name" value="tRNA-synt_1_cat_dom"/>
</dbReference>
<evidence type="ECO:0000256" key="12">
    <source>
        <dbReference type="ARBA" id="ARBA00047398"/>
    </source>
</evidence>
<dbReference type="PANTHER" id="PTHR10890:SF3">
    <property type="entry name" value="CYSTEINE--TRNA LIGASE, CYTOPLASMIC"/>
    <property type="match status" value="1"/>
</dbReference>
<comment type="subunit">
    <text evidence="3 13">Monomer.</text>
</comment>
<dbReference type="GO" id="GO:0004817">
    <property type="term" value="F:cysteine-tRNA ligase activity"/>
    <property type="evidence" value="ECO:0007669"/>
    <property type="project" value="UniProtKB-UniRule"/>
</dbReference>
<keyword evidence="11 13" id="KW-0030">Aminoacyl-tRNA synthetase</keyword>
<evidence type="ECO:0000256" key="4">
    <source>
        <dbReference type="ARBA" id="ARBA00022490"/>
    </source>
</evidence>
<reference evidence="15 16" key="1">
    <citation type="journal article" date="2015" name="Nature">
        <title>rRNA introns, odd ribosomes, and small enigmatic genomes across a large radiation of phyla.</title>
        <authorList>
            <person name="Brown C.T."/>
            <person name="Hug L.A."/>
            <person name="Thomas B.C."/>
            <person name="Sharon I."/>
            <person name="Castelle C.J."/>
            <person name="Singh A."/>
            <person name="Wilkins M.J."/>
            <person name="Williams K.H."/>
            <person name="Banfield J.F."/>
        </authorList>
    </citation>
    <scope>NUCLEOTIDE SEQUENCE [LARGE SCALE GENOMIC DNA]</scope>
</reference>
<dbReference type="GO" id="GO:0006423">
    <property type="term" value="P:cysteinyl-tRNA aminoacylation"/>
    <property type="evidence" value="ECO:0007669"/>
    <property type="project" value="UniProtKB-UniRule"/>
</dbReference>
<feature type="short sequence motif" description="'HIGH' region" evidence="13">
    <location>
        <begin position="29"/>
        <end position="39"/>
    </location>
</feature>
<evidence type="ECO:0000256" key="6">
    <source>
        <dbReference type="ARBA" id="ARBA00022723"/>
    </source>
</evidence>
<comment type="catalytic activity">
    <reaction evidence="12 13">
        <text>tRNA(Cys) + L-cysteine + ATP = L-cysteinyl-tRNA(Cys) + AMP + diphosphate</text>
        <dbReference type="Rhea" id="RHEA:17773"/>
        <dbReference type="Rhea" id="RHEA-COMP:9661"/>
        <dbReference type="Rhea" id="RHEA-COMP:9679"/>
        <dbReference type="ChEBI" id="CHEBI:30616"/>
        <dbReference type="ChEBI" id="CHEBI:33019"/>
        <dbReference type="ChEBI" id="CHEBI:35235"/>
        <dbReference type="ChEBI" id="CHEBI:78442"/>
        <dbReference type="ChEBI" id="CHEBI:78517"/>
        <dbReference type="ChEBI" id="CHEBI:456215"/>
        <dbReference type="EC" id="6.1.1.16"/>
    </reaction>
</comment>
<dbReference type="InterPro" id="IPR015273">
    <property type="entry name" value="Cys-tRNA-synt_Ia_DALR"/>
</dbReference>
<dbReference type="STRING" id="1618747.UW02_C0028G0006"/>
<dbReference type="GO" id="GO:0008270">
    <property type="term" value="F:zinc ion binding"/>
    <property type="evidence" value="ECO:0007669"/>
    <property type="project" value="UniProtKB-UniRule"/>
</dbReference>
<dbReference type="GO" id="GO:0005737">
    <property type="term" value="C:cytoplasm"/>
    <property type="evidence" value="ECO:0007669"/>
    <property type="project" value="UniProtKB-SubCell"/>
</dbReference>
<sequence>MKLYNTLTKSVGEFVPQEPNVVKIYSCGVTTYDEMHLGHARQAAVFDVLRNYLEYLGYNVIYVRNFTDIDDKIIRKAYERKRDPLELSSYYVEETVSDLHKIKVENATFQPKVTEHITEIINLIGSLIDKGYAYVANGEVLFSIDKFKDYGKLSGRNVQDLISADDSPNKQKPYDFALWKPNKAGEPFWDSPWGPGRPGWHIECSAMAKRYLGETVDIHGGGIDLVFPHHENEIAQSEAANEKPLARYWMHNGLVNVNGQKMSKSLGNFYTIKDMLKKYTADEIRMAVLVHGYSTPIDFSDDLFLGIRKRSYSFYKVLARISQFKLSEKDDIKIDDNKYKDILNLEANFRDAMDDNLNTPRVVANLSAVFTKLNNTLEDPNNREKEAVFSIFMKQFKTVTSVLKILDEEPVAYINSLRETILKERGITAEEIEGLIKERKQVKKEKNYQRSDEIKDQLLKYKINIQDKKDDITWDVDFS</sequence>
<dbReference type="Proteomes" id="UP000034751">
    <property type="component" value="Unassembled WGS sequence"/>
</dbReference>
<dbReference type="PATRIC" id="fig|1618747.3.peg.785"/>
<evidence type="ECO:0000256" key="8">
    <source>
        <dbReference type="ARBA" id="ARBA00022833"/>
    </source>
</evidence>
<evidence type="ECO:0000313" key="15">
    <source>
        <dbReference type="EMBL" id="KKT18546.1"/>
    </source>
</evidence>
<dbReference type="InterPro" id="IPR024909">
    <property type="entry name" value="Cys-tRNA/MSH_ligase"/>
</dbReference>
<feature type="short sequence motif" description="'KMSKS' region" evidence="13">
    <location>
        <begin position="261"/>
        <end position="265"/>
    </location>
</feature>
<keyword evidence="10 13" id="KW-0648">Protein biosynthesis</keyword>
<feature type="binding site" evidence="13">
    <location>
        <position position="264"/>
    </location>
    <ligand>
        <name>ATP</name>
        <dbReference type="ChEBI" id="CHEBI:30616"/>
    </ligand>
</feature>
<evidence type="ECO:0000256" key="1">
    <source>
        <dbReference type="ARBA" id="ARBA00004496"/>
    </source>
</evidence>
<dbReference type="AlphaFoldDB" id="A0A0G1F8B6"/>
<gene>
    <name evidence="13" type="primary">cysS</name>
    <name evidence="15" type="ORF">UW02_C0028G0006</name>
</gene>
<feature type="binding site" evidence="13">
    <location>
        <position position="233"/>
    </location>
    <ligand>
        <name>Zn(2+)</name>
        <dbReference type="ChEBI" id="CHEBI:29105"/>
    </ligand>
</feature>
<evidence type="ECO:0000259" key="14">
    <source>
        <dbReference type="SMART" id="SM00840"/>
    </source>
</evidence>
<dbReference type="Gene3D" id="3.40.50.620">
    <property type="entry name" value="HUPs"/>
    <property type="match status" value="1"/>
</dbReference>
<protein>
    <recommendedName>
        <fullName evidence="13">Cysteine--tRNA ligase</fullName>
        <ecNumber evidence="13">6.1.1.16</ecNumber>
    </recommendedName>
    <alternativeName>
        <fullName evidence="13">Cysteinyl-tRNA synthetase</fullName>
        <shortName evidence="13">CysRS</shortName>
    </alternativeName>
</protein>
<feature type="domain" description="Cysteinyl-tRNA synthetase class Ia DALR" evidence="14">
    <location>
        <begin position="348"/>
        <end position="414"/>
    </location>
</feature>
<evidence type="ECO:0000256" key="2">
    <source>
        <dbReference type="ARBA" id="ARBA00005594"/>
    </source>
</evidence>
<dbReference type="SUPFAM" id="SSF52374">
    <property type="entry name" value="Nucleotidylyl transferase"/>
    <property type="match status" value="1"/>
</dbReference>
<evidence type="ECO:0000256" key="7">
    <source>
        <dbReference type="ARBA" id="ARBA00022741"/>
    </source>
</evidence>
<evidence type="ECO:0000256" key="5">
    <source>
        <dbReference type="ARBA" id="ARBA00022598"/>
    </source>
</evidence>
<dbReference type="InterPro" id="IPR015803">
    <property type="entry name" value="Cys-tRNA-ligase"/>
</dbReference>
<evidence type="ECO:0000256" key="3">
    <source>
        <dbReference type="ARBA" id="ARBA00011245"/>
    </source>
</evidence>
<dbReference type="Pfam" id="PF01406">
    <property type="entry name" value="tRNA-synt_1e"/>
    <property type="match status" value="1"/>
</dbReference>
<comment type="subcellular location">
    <subcellularLocation>
        <location evidence="1 13">Cytoplasm</location>
    </subcellularLocation>
</comment>
<dbReference type="CDD" id="cd00672">
    <property type="entry name" value="CysRS_core"/>
    <property type="match status" value="1"/>
</dbReference>
<keyword evidence="5 13" id="KW-0436">Ligase</keyword>